<organism evidence="1 2">
    <name type="scientific">Actinoplanes friuliensis DSM 7358</name>
    <dbReference type="NCBI Taxonomy" id="1246995"/>
    <lineage>
        <taxon>Bacteria</taxon>
        <taxon>Bacillati</taxon>
        <taxon>Actinomycetota</taxon>
        <taxon>Actinomycetes</taxon>
        <taxon>Micromonosporales</taxon>
        <taxon>Micromonosporaceae</taxon>
        <taxon>Actinoplanes</taxon>
    </lineage>
</organism>
<accession>U5WAS5</accession>
<dbReference type="KEGG" id="afs:AFR_34035"/>
<evidence type="ECO:0000313" key="1">
    <source>
        <dbReference type="EMBL" id="AGZ45065.1"/>
    </source>
</evidence>
<name>U5WAS5_9ACTN</name>
<dbReference type="RefSeq" id="WP_023561402.1">
    <property type="nucleotide sequence ID" value="NC_022657.1"/>
</dbReference>
<dbReference type="AlphaFoldDB" id="U5WAS5"/>
<dbReference type="HOGENOM" id="CLU_2598125_0_0_11"/>
<dbReference type="Proteomes" id="UP000017746">
    <property type="component" value="Chromosome"/>
</dbReference>
<reference evidence="1 2" key="1">
    <citation type="journal article" date="2014" name="J. Biotechnol.">
        <title>Complete genome sequence of the actinobacterium Actinoplanes friuliensis HAG 010964, producer of the lipopeptide antibiotic friulimycin.</title>
        <authorList>
            <person name="Ruckert C."/>
            <person name="Szczepanowski R."/>
            <person name="Albersmeier A."/>
            <person name="Goesmann A."/>
            <person name="Fischer N."/>
            <person name="Steinkamper A."/>
            <person name="Puhler A."/>
            <person name="Biener R."/>
            <person name="Schwartz D."/>
            <person name="Kalinowski J."/>
        </authorList>
    </citation>
    <scope>NUCLEOTIDE SEQUENCE [LARGE SCALE GENOMIC DNA]</scope>
    <source>
        <strain evidence="1 2">DSM 7358</strain>
    </source>
</reference>
<protein>
    <submittedName>
        <fullName evidence="1">Uncharacterized protein</fullName>
    </submittedName>
</protein>
<dbReference type="EMBL" id="CP006272">
    <property type="protein sequence ID" value="AGZ45065.1"/>
    <property type="molecule type" value="Genomic_DNA"/>
</dbReference>
<proteinExistence type="predicted"/>
<keyword evidence="2" id="KW-1185">Reference proteome</keyword>
<evidence type="ECO:0000313" key="2">
    <source>
        <dbReference type="Proteomes" id="UP000017746"/>
    </source>
</evidence>
<dbReference type="OrthoDB" id="3298471at2"/>
<gene>
    <name evidence="1" type="ORF">AFR_34035</name>
</gene>
<sequence>MAERIEHWFNRHYGPNRRDVYLLRTETGWQALGRQGGADGLTVTHYFDQEREARAMLHRMMATVPPELSDWAKMSQPRT</sequence>